<dbReference type="InParanoid" id="A0A409X792"/>
<organism evidence="1 2">
    <name type="scientific">Psilocybe cyanescens</name>
    <dbReference type="NCBI Taxonomy" id="93625"/>
    <lineage>
        <taxon>Eukaryota</taxon>
        <taxon>Fungi</taxon>
        <taxon>Dikarya</taxon>
        <taxon>Basidiomycota</taxon>
        <taxon>Agaricomycotina</taxon>
        <taxon>Agaricomycetes</taxon>
        <taxon>Agaricomycetidae</taxon>
        <taxon>Agaricales</taxon>
        <taxon>Agaricineae</taxon>
        <taxon>Strophariaceae</taxon>
        <taxon>Psilocybe</taxon>
    </lineage>
</organism>
<evidence type="ECO:0000313" key="1">
    <source>
        <dbReference type="EMBL" id="PPQ86658.1"/>
    </source>
</evidence>
<keyword evidence="2" id="KW-1185">Reference proteome</keyword>
<dbReference type="AlphaFoldDB" id="A0A409X792"/>
<accession>A0A409X792</accession>
<name>A0A409X792_PSICY</name>
<dbReference type="EMBL" id="NHYD01002450">
    <property type="protein sequence ID" value="PPQ86658.1"/>
    <property type="molecule type" value="Genomic_DNA"/>
</dbReference>
<proteinExistence type="predicted"/>
<sequence length="79" mass="9276">MSIPADIQLWIASQKFLRTTFKNKLSWFPIYSTYNPMPAAILERIAWVEKDPTIYLTIYVFSYQMNSPSEFHITGPLKD</sequence>
<dbReference type="Proteomes" id="UP000283269">
    <property type="component" value="Unassembled WGS sequence"/>
</dbReference>
<protein>
    <submittedName>
        <fullName evidence="1">Uncharacterized protein</fullName>
    </submittedName>
</protein>
<comment type="caution">
    <text evidence="1">The sequence shown here is derived from an EMBL/GenBank/DDBJ whole genome shotgun (WGS) entry which is preliminary data.</text>
</comment>
<reference evidence="1 2" key="1">
    <citation type="journal article" date="2018" name="Evol. Lett.">
        <title>Horizontal gene cluster transfer increased hallucinogenic mushroom diversity.</title>
        <authorList>
            <person name="Reynolds H.T."/>
            <person name="Vijayakumar V."/>
            <person name="Gluck-Thaler E."/>
            <person name="Korotkin H.B."/>
            <person name="Matheny P.B."/>
            <person name="Slot J.C."/>
        </authorList>
    </citation>
    <scope>NUCLEOTIDE SEQUENCE [LARGE SCALE GENOMIC DNA]</scope>
    <source>
        <strain evidence="1 2">2631</strain>
    </source>
</reference>
<evidence type="ECO:0000313" key="2">
    <source>
        <dbReference type="Proteomes" id="UP000283269"/>
    </source>
</evidence>
<gene>
    <name evidence="1" type="ORF">CVT25_006842</name>
</gene>